<dbReference type="InterPro" id="IPR023186">
    <property type="entry name" value="IUNH"/>
</dbReference>
<keyword evidence="1 4" id="KW-0378">Hydrolase</keyword>
<dbReference type="InterPro" id="IPR036452">
    <property type="entry name" value="Ribo_hydro-like"/>
</dbReference>
<dbReference type="PANTHER" id="PTHR12304">
    <property type="entry name" value="INOSINE-URIDINE PREFERRING NUCLEOSIDE HYDROLASE"/>
    <property type="match status" value="1"/>
</dbReference>
<dbReference type="GO" id="GO:0008477">
    <property type="term" value="F:purine nucleosidase activity"/>
    <property type="evidence" value="ECO:0007669"/>
    <property type="project" value="TreeGrafter"/>
</dbReference>
<dbReference type="EMBL" id="FMHG01000001">
    <property type="protein sequence ID" value="SCJ77018.1"/>
    <property type="molecule type" value="Genomic_DNA"/>
</dbReference>
<evidence type="ECO:0000313" key="4">
    <source>
        <dbReference type="EMBL" id="SCJ77018.1"/>
    </source>
</evidence>
<dbReference type="GO" id="GO:0050263">
    <property type="term" value="F:ribosylpyrimidine nucleosidase activity"/>
    <property type="evidence" value="ECO:0007669"/>
    <property type="project" value="UniProtKB-EC"/>
</dbReference>
<feature type="domain" description="Inosine/uridine-preferring nucleoside hydrolase" evidence="3">
    <location>
        <begin position="8"/>
        <end position="324"/>
    </location>
</feature>
<dbReference type="GO" id="GO:0005829">
    <property type="term" value="C:cytosol"/>
    <property type="evidence" value="ECO:0007669"/>
    <property type="project" value="TreeGrafter"/>
</dbReference>
<organism evidence="4">
    <name type="scientific">uncultured Anaerotruncus sp</name>
    <dbReference type="NCBI Taxonomy" id="905011"/>
    <lineage>
        <taxon>Bacteria</taxon>
        <taxon>Bacillati</taxon>
        <taxon>Bacillota</taxon>
        <taxon>Clostridia</taxon>
        <taxon>Eubacteriales</taxon>
        <taxon>Oscillospiraceae</taxon>
        <taxon>Anaerotruncus</taxon>
        <taxon>environmental samples</taxon>
    </lineage>
</organism>
<sequence length="332" mass="36392">MQTDTSKIILDVDTGTDDAMAIITAMSALRERLLAITVTHGNRPLPNTLENTLRVVQLMGGGVPVYAGMPGPMVQHLAPGRLQNQRRQKYQQQHGGKQVAIHDDYLDLPAATIAPQPQHAVSYLVETLRHTAEPITVVAVGPASNIAMALQMDPSIAKNIRRLIVMGGGHDAVNITSAAEANFYWDPEAAHIMLGADCPIVVFPLDATTSILFNKADAAQIAAVGTPGAEYFGSLIEHWTDRLKLLGIRNNMQNDDDYSIAMHDVFCVLYLIDDSFVLQKRRQNCDVDFGGNIADGRLVVDTRSYSEPQGDVQIVYQLDKQRVLQLLTELLK</sequence>
<protein>
    <submittedName>
        <fullName evidence="4">Pyrimidine-specific ribonucleoside hydrolase rihB</fullName>
        <ecNumber evidence="4">3.2.2.8</ecNumber>
    </submittedName>
</protein>
<dbReference type="Gene3D" id="3.90.245.10">
    <property type="entry name" value="Ribonucleoside hydrolase-like"/>
    <property type="match status" value="1"/>
</dbReference>
<name>A0A1C6J4T7_9FIRM</name>
<evidence type="ECO:0000256" key="1">
    <source>
        <dbReference type="ARBA" id="ARBA00022801"/>
    </source>
</evidence>
<dbReference type="AlphaFoldDB" id="A0A1C6J4T7"/>
<evidence type="ECO:0000259" key="3">
    <source>
        <dbReference type="Pfam" id="PF01156"/>
    </source>
</evidence>
<dbReference type="SUPFAM" id="SSF53590">
    <property type="entry name" value="Nucleoside hydrolase"/>
    <property type="match status" value="1"/>
</dbReference>
<dbReference type="InterPro" id="IPR001910">
    <property type="entry name" value="Inosine/uridine_hydrolase_dom"/>
</dbReference>
<dbReference type="Pfam" id="PF01156">
    <property type="entry name" value="IU_nuc_hydro"/>
    <property type="match status" value="1"/>
</dbReference>
<dbReference type="GO" id="GO:0006152">
    <property type="term" value="P:purine nucleoside catabolic process"/>
    <property type="evidence" value="ECO:0007669"/>
    <property type="project" value="TreeGrafter"/>
</dbReference>
<evidence type="ECO:0000256" key="2">
    <source>
        <dbReference type="ARBA" id="ARBA00023295"/>
    </source>
</evidence>
<accession>A0A1C6J4T7</accession>
<reference evidence="4" key="1">
    <citation type="submission" date="2015-09" db="EMBL/GenBank/DDBJ databases">
        <authorList>
            <consortium name="Pathogen Informatics"/>
        </authorList>
    </citation>
    <scope>NUCLEOTIDE SEQUENCE</scope>
    <source>
        <strain evidence="4">2789STDY5834896</strain>
    </source>
</reference>
<proteinExistence type="predicted"/>
<dbReference type="PANTHER" id="PTHR12304:SF4">
    <property type="entry name" value="URIDINE NUCLEOSIDASE"/>
    <property type="match status" value="1"/>
</dbReference>
<dbReference type="EC" id="3.2.2.8" evidence="4"/>
<gene>
    <name evidence="4" type="primary">rihB_10</name>
    <name evidence="4" type="ORF">SAMEA3545359_01912</name>
</gene>
<keyword evidence="2 4" id="KW-0326">Glycosidase</keyword>